<organism evidence="1">
    <name type="scientific">Citrobacter rodentium</name>
    <dbReference type="NCBI Taxonomy" id="67825"/>
    <lineage>
        <taxon>Bacteria</taxon>
        <taxon>Pseudomonadati</taxon>
        <taxon>Pseudomonadota</taxon>
        <taxon>Gammaproteobacteria</taxon>
        <taxon>Enterobacterales</taxon>
        <taxon>Enterobacteriaceae</taxon>
        <taxon>Citrobacter</taxon>
    </lineage>
</organism>
<dbReference type="Gene3D" id="3.90.550.20">
    <property type="match status" value="1"/>
</dbReference>
<dbReference type="AlphaFoldDB" id="A0A482PL59"/>
<accession>A0A482PL59</accession>
<reference evidence="1" key="1">
    <citation type="submission" date="2019-03" db="EMBL/GenBank/DDBJ databases">
        <title>Complete genome sequence of enteropathogenic Citrobacter rodentium strain DBS100.</title>
        <authorList>
            <person name="Popov G."/>
            <person name="Fiebig A."/>
            <person name="Shideler S."/>
            <person name="Coombes B."/>
            <person name="Savchenko A."/>
        </authorList>
    </citation>
    <scope>NUCLEOTIDE SEQUENCE</scope>
    <source>
        <strain evidence="1">DBS100</strain>
    </source>
</reference>
<dbReference type="EMBL" id="CP038008">
    <property type="protein sequence ID" value="QBY31538.1"/>
    <property type="molecule type" value="Genomic_DNA"/>
</dbReference>
<protein>
    <submittedName>
        <fullName evidence="1">Uncharacterized protein</fullName>
    </submittedName>
</protein>
<name>A0A482PL59_CITRO</name>
<dbReference type="RefSeq" id="WP_012904663.1">
    <property type="nucleotide sequence ID" value="NZ_CAJTBI010000042.1"/>
</dbReference>
<sequence length="257" mass="29504">MHIYTYWVNQPGSSMPDYLKLCMQTWIKAIPGVKIVIINHDNIRQYLPGTLLSEAFFNLPLAMQSDVVSVWVLLSRGGMFIDVDTIMTANPFATGAFNEATLYAFGYQQRQQIHLAILFCQRRQNPLLYQWITEIGKRLAQPLPSPLPWDWVGNSIINPLLRKDEMKPHYEILEAQAFGNILELSVADENPWNRYIKFWFTPPAQPLNELLARVKGGMISLHNSWTPEIYRTATLQDIIKSKDSLMLSHLLVNLAGF</sequence>
<dbReference type="SUPFAM" id="SSF53448">
    <property type="entry name" value="Nucleotide-diphospho-sugar transferases"/>
    <property type="match status" value="1"/>
</dbReference>
<dbReference type="Pfam" id="PF05704">
    <property type="entry name" value="Caps_synth"/>
    <property type="match status" value="1"/>
</dbReference>
<gene>
    <name evidence="1" type="ORF">E2R62_23775</name>
</gene>
<proteinExistence type="predicted"/>
<dbReference type="GO" id="GO:0016757">
    <property type="term" value="F:glycosyltransferase activity"/>
    <property type="evidence" value="ECO:0007669"/>
    <property type="project" value="InterPro"/>
</dbReference>
<dbReference type="InterPro" id="IPR029044">
    <property type="entry name" value="Nucleotide-diphossugar_trans"/>
</dbReference>
<evidence type="ECO:0000313" key="1">
    <source>
        <dbReference type="EMBL" id="QBY31538.1"/>
    </source>
</evidence>
<dbReference type="InterPro" id="IPR008441">
    <property type="entry name" value="AfumC-like_glycosyl_Trfase"/>
</dbReference>